<dbReference type="InterPro" id="IPR041569">
    <property type="entry name" value="AAA_lid_3"/>
</dbReference>
<dbReference type="Pfam" id="PF00004">
    <property type="entry name" value="AAA"/>
    <property type="match status" value="2"/>
</dbReference>
<sequence length="478" mass="52385">MCVKVESVTSRVGGMRSVVTKIVQQLDNFGIAHKNNLQRPSAGIILAGSPGSGKSLLAKTISEEGKSEEILIKNFQIDKDKQQILVLEEIEVICNQKLGQTAHVERRLYGLLLTLLDESLNTFVIGTTNLEHNIPSQVTRAGRLDKVYNLSIQTWEQRLEVLEIMLQKIPLQGVEDRNQIIQILAQRTKGYSPADLQNLCMRTFLRSSSRSKSLEEIGLTLKGFEDELTKITPSALGEYHLKDTLVQPFKNPSGIYEAGIDPPKGVLIYGPSGVGKSALCCALANELDMNVILTESSQLRSMLVGESEKAIANIFSKARQSAPCILVFDQASIDNLAPRRGSRSSTENTSDRIVTSLLIEMDGFQAKETAAQRQTADVLVVAVTNRPETLDPAIVRPGRLDVHISIDLPDSTQRLKILKGQLAKMPVDAAVVDDSFLGFLVDRTGGWSGAQIINMCKEAALIALRQSIRAQKASITFP</sequence>
<protein>
    <recommendedName>
        <fullName evidence="3">AAA+ ATPase domain-containing protein</fullName>
    </recommendedName>
</protein>
<dbReference type="AlphaFoldDB" id="A0A9W8A6A6"/>
<comment type="caution">
    <text evidence="4">The sequence shown here is derived from an EMBL/GenBank/DDBJ whole genome shotgun (WGS) entry which is preliminary data.</text>
</comment>
<feature type="domain" description="AAA+ ATPase" evidence="3">
    <location>
        <begin position="262"/>
        <end position="410"/>
    </location>
</feature>
<dbReference type="PANTHER" id="PTHR23077:SF27">
    <property type="entry name" value="ATPASE FAMILY GENE 2 PROTEIN HOMOLOG A"/>
    <property type="match status" value="1"/>
</dbReference>
<dbReference type="FunFam" id="3.40.50.300:FF:001921">
    <property type="entry name" value="AAA ATPase domain-containing protein"/>
    <property type="match status" value="1"/>
</dbReference>
<keyword evidence="5" id="KW-1185">Reference proteome</keyword>
<proteinExistence type="predicted"/>
<evidence type="ECO:0000313" key="5">
    <source>
        <dbReference type="Proteomes" id="UP001150538"/>
    </source>
</evidence>
<dbReference type="EMBL" id="JANBPU010000002">
    <property type="protein sequence ID" value="KAJ1921975.1"/>
    <property type="molecule type" value="Genomic_DNA"/>
</dbReference>
<dbReference type="PANTHER" id="PTHR23077">
    <property type="entry name" value="AAA-FAMILY ATPASE"/>
    <property type="match status" value="1"/>
</dbReference>
<dbReference type="SMART" id="SM00382">
    <property type="entry name" value="AAA"/>
    <property type="match status" value="2"/>
</dbReference>
<accession>A0A9W8A6A6</accession>
<dbReference type="InterPro" id="IPR050168">
    <property type="entry name" value="AAA_ATPase_domain"/>
</dbReference>
<dbReference type="Gene3D" id="3.40.50.300">
    <property type="entry name" value="P-loop containing nucleotide triphosphate hydrolases"/>
    <property type="match status" value="3"/>
</dbReference>
<organism evidence="4 5">
    <name type="scientific">Mycoemilia scoparia</name>
    <dbReference type="NCBI Taxonomy" id="417184"/>
    <lineage>
        <taxon>Eukaryota</taxon>
        <taxon>Fungi</taxon>
        <taxon>Fungi incertae sedis</taxon>
        <taxon>Zoopagomycota</taxon>
        <taxon>Kickxellomycotina</taxon>
        <taxon>Kickxellomycetes</taxon>
        <taxon>Kickxellales</taxon>
        <taxon>Kickxellaceae</taxon>
        <taxon>Mycoemilia</taxon>
    </lineage>
</organism>
<dbReference type="OrthoDB" id="27435at2759"/>
<evidence type="ECO:0000259" key="3">
    <source>
        <dbReference type="SMART" id="SM00382"/>
    </source>
</evidence>
<dbReference type="Gene3D" id="1.10.8.60">
    <property type="match status" value="2"/>
</dbReference>
<evidence type="ECO:0000256" key="2">
    <source>
        <dbReference type="ARBA" id="ARBA00022840"/>
    </source>
</evidence>
<reference evidence="4" key="1">
    <citation type="submission" date="2022-07" db="EMBL/GenBank/DDBJ databases">
        <title>Phylogenomic reconstructions and comparative analyses of Kickxellomycotina fungi.</title>
        <authorList>
            <person name="Reynolds N.K."/>
            <person name="Stajich J.E."/>
            <person name="Barry K."/>
            <person name="Grigoriev I.V."/>
            <person name="Crous P."/>
            <person name="Smith M.E."/>
        </authorList>
    </citation>
    <scope>NUCLEOTIDE SEQUENCE</scope>
    <source>
        <strain evidence="4">NBRC 100468</strain>
    </source>
</reference>
<dbReference type="GO" id="GO:0016887">
    <property type="term" value="F:ATP hydrolysis activity"/>
    <property type="evidence" value="ECO:0007669"/>
    <property type="project" value="InterPro"/>
</dbReference>
<dbReference type="Proteomes" id="UP001150538">
    <property type="component" value="Unassembled WGS sequence"/>
</dbReference>
<evidence type="ECO:0000313" key="4">
    <source>
        <dbReference type="EMBL" id="KAJ1921975.1"/>
    </source>
</evidence>
<dbReference type="GO" id="GO:0005524">
    <property type="term" value="F:ATP binding"/>
    <property type="evidence" value="ECO:0007669"/>
    <property type="project" value="UniProtKB-KW"/>
</dbReference>
<gene>
    <name evidence="4" type="ORF">H4219_000322</name>
</gene>
<keyword evidence="1" id="KW-0547">Nucleotide-binding</keyword>
<feature type="domain" description="AAA+ ATPase" evidence="3">
    <location>
        <begin position="40"/>
        <end position="154"/>
    </location>
</feature>
<keyword evidence="2" id="KW-0067">ATP-binding</keyword>
<dbReference type="Pfam" id="PF17862">
    <property type="entry name" value="AAA_lid_3"/>
    <property type="match status" value="1"/>
</dbReference>
<dbReference type="SUPFAM" id="SSF52540">
    <property type="entry name" value="P-loop containing nucleoside triphosphate hydrolases"/>
    <property type="match status" value="2"/>
</dbReference>
<evidence type="ECO:0000256" key="1">
    <source>
        <dbReference type="ARBA" id="ARBA00022741"/>
    </source>
</evidence>
<dbReference type="InterPro" id="IPR027417">
    <property type="entry name" value="P-loop_NTPase"/>
</dbReference>
<name>A0A9W8A6A6_9FUNG</name>
<dbReference type="InterPro" id="IPR003593">
    <property type="entry name" value="AAA+_ATPase"/>
</dbReference>
<dbReference type="InterPro" id="IPR003959">
    <property type="entry name" value="ATPase_AAA_core"/>
</dbReference>
<dbReference type="GO" id="GO:0005737">
    <property type="term" value="C:cytoplasm"/>
    <property type="evidence" value="ECO:0007669"/>
    <property type="project" value="TreeGrafter"/>
</dbReference>